<keyword evidence="2" id="KW-1185">Reference proteome</keyword>
<proteinExistence type="predicted"/>
<evidence type="ECO:0000313" key="2">
    <source>
        <dbReference type="Proteomes" id="UP000054166"/>
    </source>
</evidence>
<name>A0A0C3G3Q6_PILCF</name>
<reference evidence="2" key="2">
    <citation type="submission" date="2015-01" db="EMBL/GenBank/DDBJ databases">
        <title>Evolutionary Origins and Diversification of the Mycorrhizal Mutualists.</title>
        <authorList>
            <consortium name="DOE Joint Genome Institute"/>
            <consortium name="Mycorrhizal Genomics Consortium"/>
            <person name="Kohler A."/>
            <person name="Kuo A."/>
            <person name="Nagy L.G."/>
            <person name="Floudas D."/>
            <person name="Copeland A."/>
            <person name="Barry K.W."/>
            <person name="Cichocki N."/>
            <person name="Veneault-Fourrey C."/>
            <person name="LaButti K."/>
            <person name="Lindquist E.A."/>
            <person name="Lipzen A."/>
            <person name="Lundell T."/>
            <person name="Morin E."/>
            <person name="Murat C."/>
            <person name="Riley R."/>
            <person name="Ohm R."/>
            <person name="Sun H."/>
            <person name="Tunlid A."/>
            <person name="Henrissat B."/>
            <person name="Grigoriev I.V."/>
            <person name="Hibbett D.S."/>
            <person name="Martin F."/>
        </authorList>
    </citation>
    <scope>NUCLEOTIDE SEQUENCE [LARGE SCALE GENOMIC DNA]</scope>
    <source>
        <strain evidence="2">F 1598</strain>
    </source>
</reference>
<dbReference type="EMBL" id="KN832981">
    <property type="protein sequence ID" value="KIM86544.1"/>
    <property type="molecule type" value="Genomic_DNA"/>
</dbReference>
<dbReference type="Proteomes" id="UP000054166">
    <property type="component" value="Unassembled WGS sequence"/>
</dbReference>
<evidence type="ECO:0000313" key="1">
    <source>
        <dbReference type="EMBL" id="KIM86544.1"/>
    </source>
</evidence>
<organism evidence="1 2">
    <name type="scientific">Piloderma croceum (strain F 1598)</name>
    <dbReference type="NCBI Taxonomy" id="765440"/>
    <lineage>
        <taxon>Eukaryota</taxon>
        <taxon>Fungi</taxon>
        <taxon>Dikarya</taxon>
        <taxon>Basidiomycota</taxon>
        <taxon>Agaricomycotina</taxon>
        <taxon>Agaricomycetes</taxon>
        <taxon>Agaricomycetidae</taxon>
        <taxon>Atheliales</taxon>
        <taxon>Atheliaceae</taxon>
        <taxon>Piloderma</taxon>
    </lineage>
</organism>
<dbReference type="OrthoDB" id="3259294at2759"/>
<dbReference type="AlphaFoldDB" id="A0A0C3G3Q6"/>
<dbReference type="STRING" id="765440.A0A0C3G3Q6"/>
<protein>
    <submittedName>
        <fullName evidence="1">Uncharacterized protein</fullName>
    </submittedName>
</protein>
<accession>A0A0C3G3Q6</accession>
<sequence>MLGGSLDRKEKARILITQIVNNLTSKMEIGGPMASMYLLKNPDHYTNPKFQTFYWPNYVRAARHAWNPDIEYSQMSLYDWIRLSHIEKCPKKFEQNSCDDDINRADSDDENDKSTFHCFLKDHPLYHSHHVTLLDDMQGWVPNFVGGAIPRSDCGDREYYCSTMLSLFKPWRTGKDLKSEDQSWDDAFTTHIFNTSHLEKMKYFNVWYECLDARDDYAAQMKKGENLGIFSNWDIYDSLNSDILNHDSFQGDDFACDIDNVIQDNIGPKTEKRNRDMLHVEQIMQDAGWFD</sequence>
<dbReference type="InParanoid" id="A0A0C3G3Q6"/>
<feature type="non-terminal residue" evidence="1">
    <location>
        <position position="291"/>
    </location>
</feature>
<dbReference type="HOGENOM" id="CLU_026214_1_0_1"/>
<reference evidence="1 2" key="1">
    <citation type="submission" date="2014-04" db="EMBL/GenBank/DDBJ databases">
        <authorList>
            <consortium name="DOE Joint Genome Institute"/>
            <person name="Kuo A."/>
            <person name="Tarkka M."/>
            <person name="Buscot F."/>
            <person name="Kohler A."/>
            <person name="Nagy L.G."/>
            <person name="Floudas D."/>
            <person name="Copeland A."/>
            <person name="Barry K.W."/>
            <person name="Cichocki N."/>
            <person name="Veneault-Fourrey C."/>
            <person name="LaButti K."/>
            <person name="Lindquist E.A."/>
            <person name="Lipzen A."/>
            <person name="Lundell T."/>
            <person name="Morin E."/>
            <person name="Murat C."/>
            <person name="Sun H."/>
            <person name="Tunlid A."/>
            <person name="Henrissat B."/>
            <person name="Grigoriev I.V."/>
            <person name="Hibbett D.S."/>
            <person name="Martin F."/>
            <person name="Nordberg H.P."/>
            <person name="Cantor M.N."/>
            <person name="Hua S.X."/>
        </authorList>
    </citation>
    <scope>NUCLEOTIDE SEQUENCE [LARGE SCALE GENOMIC DNA]</scope>
    <source>
        <strain evidence="1 2">F 1598</strain>
    </source>
</reference>
<gene>
    <name evidence="1" type="ORF">PILCRDRAFT_64617</name>
</gene>